<feature type="region of interest" description="Disordered" evidence="7">
    <location>
        <begin position="243"/>
        <end position="266"/>
    </location>
</feature>
<feature type="transmembrane region" description="Helical" evidence="8">
    <location>
        <begin position="168"/>
        <end position="188"/>
    </location>
</feature>
<feature type="transmembrane region" description="Helical" evidence="8">
    <location>
        <begin position="135"/>
        <end position="156"/>
    </location>
</feature>
<dbReference type="PANTHER" id="PTHR19139">
    <property type="entry name" value="AQUAPORIN TRANSPORTER"/>
    <property type="match status" value="1"/>
</dbReference>
<dbReference type="InterPro" id="IPR000425">
    <property type="entry name" value="MIP"/>
</dbReference>
<feature type="transmembrane region" description="Helical" evidence="8">
    <location>
        <begin position="41"/>
        <end position="63"/>
    </location>
</feature>
<gene>
    <name evidence="9" type="ORF">QWJ41_13385</name>
</gene>
<keyword evidence="10" id="KW-1185">Reference proteome</keyword>
<evidence type="ECO:0000256" key="4">
    <source>
        <dbReference type="ARBA" id="ARBA00022989"/>
    </source>
</evidence>
<evidence type="ECO:0000313" key="9">
    <source>
        <dbReference type="EMBL" id="MDO3396716.1"/>
    </source>
</evidence>
<keyword evidence="5 8" id="KW-0472">Membrane</keyword>
<evidence type="ECO:0000256" key="6">
    <source>
        <dbReference type="RuleBase" id="RU000477"/>
    </source>
</evidence>
<feature type="transmembrane region" description="Helical" evidence="8">
    <location>
        <begin position="208"/>
        <end position="230"/>
    </location>
</feature>
<feature type="region of interest" description="Disordered" evidence="7">
    <location>
        <begin position="282"/>
        <end position="307"/>
    </location>
</feature>
<protein>
    <submittedName>
        <fullName evidence="9">Aquaporin</fullName>
    </submittedName>
</protein>
<evidence type="ECO:0000256" key="3">
    <source>
        <dbReference type="ARBA" id="ARBA00022692"/>
    </source>
</evidence>
<dbReference type="InterPro" id="IPR034294">
    <property type="entry name" value="Aquaporin_transptr"/>
</dbReference>
<dbReference type="InterPro" id="IPR023271">
    <property type="entry name" value="Aquaporin-like"/>
</dbReference>
<reference evidence="9" key="1">
    <citation type="submission" date="2023-06" db="EMBL/GenBank/DDBJ databases">
        <title>Genome sequence of Nocardioides sp. SOB44.</title>
        <authorList>
            <person name="Zhang G."/>
        </authorList>
    </citation>
    <scope>NUCLEOTIDE SEQUENCE</scope>
    <source>
        <strain evidence="9">SOB44</strain>
    </source>
</reference>
<evidence type="ECO:0000313" key="10">
    <source>
        <dbReference type="Proteomes" id="UP001168363"/>
    </source>
</evidence>
<dbReference type="Pfam" id="PF00230">
    <property type="entry name" value="MIP"/>
    <property type="match status" value="1"/>
</dbReference>
<dbReference type="PANTHER" id="PTHR19139:SF199">
    <property type="entry name" value="MIP17260P"/>
    <property type="match status" value="1"/>
</dbReference>
<dbReference type="PRINTS" id="PR00783">
    <property type="entry name" value="MINTRINSICP"/>
</dbReference>
<keyword evidence="3 6" id="KW-0812">Transmembrane</keyword>
<organism evidence="9 10">
    <name type="scientific">Nocardioides cremeus</name>
    <dbReference type="NCBI Taxonomy" id="3058044"/>
    <lineage>
        <taxon>Bacteria</taxon>
        <taxon>Bacillati</taxon>
        <taxon>Actinomycetota</taxon>
        <taxon>Actinomycetes</taxon>
        <taxon>Propionibacteriales</taxon>
        <taxon>Nocardioidaceae</taxon>
        <taxon>Nocardioides</taxon>
    </lineage>
</organism>
<dbReference type="EMBL" id="JAULSC010000013">
    <property type="protein sequence ID" value="MDO3396716.1"/>
    <property type="molecule type" value="Genomic_DNA"/>
</dbReference>
<evidence type="ECO:0000256" key="8">
    <source>
        <dbReference type="SAM" id="Phobius"/>
    </source>
</evidence>
<dbReference type="Proteomes" id="UP001168363">
    <property type="component" value="Unassembled WGS sequence"/>
</dbReference>
<keyword evidence="4 8" id="KW-1133">Transmembrane helix</keyword>
<keyword evidence="6" id="KW-0813">Transport</keyword>
<evidence type="ECO:0000256" key="2">
    <source>
        <dbReference type="ARBA" id="ARBA00006175"/>
    </source>
</evidence>
<comment type="subcellular location">
    <subcellularLocation>
        <location evidence="1">Membrane</location>
        <topology evidence="1">Multi-pass membrane protein</topology>
    </subcellularLocation>
</comment>
<name>A0ABT8TSA7_9ACTN</name>
<feature type="transmembrane region" description="Helical" evidence="8">
    <location>
        <begin position="14"/>
        <end position="34"/>
    </location>
</feature>
<feature type="transmembrane region" description="Helical" evidence="8">
    <location>
        <begin position="69"/>
        <end position="86"/>
    </location>
</feature>
<accession>A0ABT8TSA7</accession>
<comment type="caution">
    <text evidence="9">The sequence shown here is derived from an EMBL/GenBank/DDBJ whole genome shotgun (WGS) entry which is preliminary data.</text>
</comment>
<feature type="transmembrane region" description="Helical" evidence="8">
    <location>
        <begin position="93"/>
        <end position="115"/>
    </location>
</feature>
<proteinExistence type="inferred from homology"/>
<dbReference type="Gene3D" id="1.20.1080.10">
    <property type="entry name" value="Glycerol uptake facilitator protein"/>
    <property type="match status" value="1"/>
</dbReference>
<dbReference type="SUPFAM" id="SSF81338">
    <property type="entry name" value="Aquaporin-like"/>
    <property type="match status" value="1"/>
</dbReference>
<evidence type="ECO:0000256" key="7">
    <source>
        <dbReference type="SAM" id="MobiDB-lite"/>
    </source>
</evidence>
<sequence>MSELGATPTTAQKAAAEAIGTFVLVLLGCGSIVYAREVGAISTITTIALAFGLAMMAMVHTFGRVSGGHFNPATTLAMVLGGRLAWREVPAYVGAQLAGAVAAAAVLLALLQGFVGFESGDGLAQNAFGDQGSGYAAWSAFLLEMLLTAVMVGVVLAATDTRQEHRALAPVVVGLTLAACYAVALPATGASLNPARSIGPGLLSGADAVLQLWLFVLAPLLGAAVAGLAYPMLFGHDAEPVAGSGVPRRAPRSTSSADDAARADPLQQAPIIQDGWQWDPVAHQWRPLDQAPPAHRGDDDGRTQVRP</sequence>
<dbReference type="RefSeq" id="WP_302708910.1">
    <property type="nucleotide sequence ID" value="NZ_JAULSC010000013.1"/>
</dbReference>
<evidence type="ECO:0000256" key="1">
    <source>
        <dbReference type="ARBA" id="ARBA00004141"/>
    </source>
</evidence>
<evidence type="ECO:0000256" key="5">
    <source>
        <dbReference type="ARBA" id="ARBA00023136"/>
    </source>
</evidence>
<feature type="compositionally biased region" description="Basic and acidic residues" evidence="7">
    <location>
        <begin position="295"/>
        <end position="307"/>
    </location>
</feature>
<comment type="similarity">
    <text evidence="2 6">Belongs to the MIP/aquaporin (TC 1.A.8) family.</text>
</comment>